<evidence type="ECO:0000313" key="2">
    <source>
        <dbReference type="Proteomes" id="UP001595842"/>
    </source>
</evidence>
<proteinExistence type="predicted"/>
<dbReference type="Proteomes" id="UP001595842">
    <property type="component" value="Unassembled WGS sequence"/>
</dbReference>
<accession>A0ABV8BFD2</accession>
<organism evidence="1 2">
    <name type="scientific">Salinispirillum marinum</name>
    <dbReference type="NCBI Taxonomy" id="1485203"/>
    <lineage>
        <taxon>Bacteria</taxon>
        <taxon>Pseudomonadati</taxon>
        <taxon>Pseudomonadota</taxon>
        <taxon>Gammaproteobacteria</taxon>
        <taxon>Oceanospirillales</taxon>
        <taxon>Saccharospirillaceae</taxon>
        <taxon>Salinispirillum</taxon>
    </lineage>
</organism>
<name>A0ABV8BFD2_9GAMM</name>
<comment type="caution">
    <text evidence="1">The sequence shown here is derived from an EMBL/GenBank/DDBJ whole genome shotgun (WGS) entry which is preliminary data.</text>
</comment>
<evidence type="ECO:0008006" key="3">
    <source>
        <dbReference type="Google" id="ProtNLM"/>
    </source>
</evidence>
<reference evidence="2" key="1">
    <citation type="journal article" date="2019" name="Int. J. Syst. Evol. Microbiol.">
        <title>The Global Catalogue of Microorganisms (GCM) 10K type strain sequencing project: providing services to taxonomists for standard genome sequencing and annotation.</title>
        <authorList>
            <consortium name="The Broad Institute Genomics Platform"/>
            <consortium name="The Broad Institute Genome Sequencing Center for Infectious Disease"/>
            <person name="Wu L."/>
            <person name="Ma J."/>
        </authorList>
    </citation>
    <scope>NUCLEOTIDE SEQUENCE [LARGE SCALE GENOMIC DNA]</scope>
    <source>
        <strain evidence="2">IBRC-M 10765</strain>
    </source>
</reference>
<protein>
    <recommendedName>
        <fullName evidence="3">Rap1a immunity protein domain-containing protein</fullName>
    </recommendedName>
</protein>
<sequence>MSQRLLSGAFLFWILIPSAFALTGNEYRNLGDTERSAWVTGVADGLLTEQLIRTGEQPALARCLAQYTTNQIVAIFDKHLGENPESWNHPAALSFRFKFHGLCNIED</sequence>
<keyword evidence="2" id="KW-1185">Reference proteome</keyword>
<gene>
    <name evidence="1" type="ORF">ACFOSD_05045</name>
</gene>
<dbReference type="EMBL" id="JBHSAL010000001">
    <property type="protein sequence ID" value="MFC3887744.1"/>
    <property type="molecule type" value="Genomic_DNA"/>
</dbReference>
<evidence type="ECO:0000313" key="1">
    <source>
        <dbReference type="EMBL" id="MFC3887744.1"/>
    </source>
</evidence>